<evidence type="ECO:0000313" key="1">
    <source>
        <dbReference type="EMBL" id="QJA74412.1"/>
    </source>
</evidence>
<gene>
    <name evidence="1" type="ORF">MM415A02012_0004</name>
    <name evidence="2" type="ORF">MM415B02230_0009</name>
</gene>
<dbReference type="EMBL" id="MT142569">
    <property type="protein sequence ID" value="QJA85355.1"/>
    <property type="molecule type" value="Genomic_DNA"/>
</dbReference>
<proteinExistence type="predicted"/>
<organism evidence="1">
    <name type="scientific">viral metagenome</name>
    <dbReference type="NCBI Taxonomy" id="1070528"/>
    <lineage>
        <taxon>unclassified sequences</taxon>
        <taxon>metagenomes</taxon>
        <taxon>organismal metagenomes</taxon>
    </lineage>
</organism>
<reference evidence="1" key="1">
    <citation type="submission" date="2020-03" db="EMBL/GenBank/DDBJ databases">
        <title>The deep terrestrial virosphere.</title>
        <authorList>
            <person name="Holmfeldt K."/>
            <person name="Nilsson E."/>
            <person name="Simone D."/>
            <person name="Lopez-Fernandez M."/>
            <person name="Wu X."/>
            <person name="de Brujin I."/>
            <person name="Lundin D."/>
            <person name="Andersson A."/>
            <person name="Bertilsson S."/>
            <person name="Dopson M."/>
        </authorList>
    </citation>
    <scope>NUCLEOTIDE SEQUENCE</scope>
    <source>
        <strain evidence="1">MM415A02012</strain>
        <strain evidence="2">MM415B02230</strain>
    </source>
</reference>
<evidence type="ECO:0000313" key="2">
    <source>
        <dbReference type="EMBL" id="QJA85355.1"/>
    </source>
</evidence>
<accession>A0A6M3JZC4</accession>
<dbReference type="AlphaFoldDB" id="A0A6M3JZC4"/>
<sequence>MMTLLSGMFLVFQLVLLLFLIKEKSYLVSFSLTRGDKTLSRGSYIYKGDIEGYDTLEKIKEVIKISAEKNGIRTRRVIIDCVTRI</sequence>
<dbReference type="EMBL" id="MT142096">
    <property type="protein sequence ID" value="QJA74412.1"/>
    <property type="molecule type" value="Genomic_DNA"/>
</dbReference>
<protein>
    <submittedName>
        <fullName evidence="1">Uncharacterized protein</fullName>
    </submittedName>
</protein>
<name>A0A6M3JZC4_9ZZZZ</name>